<dbReference type="AlphaFoldDB" id="A0A5J4VZ56"/>
<dbReference type="EMBL" id="SNRW01004339">
    <property type="protein sequence ID" value="KAA6387526.1"/>
    <property type="molecule type" value="Genomic_DNA"/>
</dbReference>
<dbReference type="Proteomes" id="UP000324800">
    <property type="component" value="Unassembled WGS sequence"/>
</dbReference>
<organism evidence="1 2">
    <name type="scientific">Streblomastix strix</name>
    <dbReference type="NCBI Taxonomy" id="222440"/>
    <lineage>
        <taxon>Eukaryota</taxon>
        <taxon>Metamonada</taxon>
        <taxon>Preaxostyla</taxon>
        <taxon>Oxymonadida</taxon>
        <taxon>Streblomastigidae</taxon>
        <taxon>Streblomastix</taxon>
    </lineage>
</organism>
<protein>
    <submittedName>
        <fullName evidence="1">Uncharacterized protein</fullName>
    </submittedName>
</protein>
<name>A0A5J4VZ56_9EUKA</name>
<sequence>MESKQEVQISANAITLFTDSYEQNKQRIEKEQPEFEPISLLAEISASLKYLTNQIQNNNTSKSVIQIPNLLKPLITLGTFRIGTHLREEIDLQRIEVRSWSRQCLYYIQGQGDKQVQTELVNNSYGRMICISFSTAGGKGEEYDQDIYYRLIRISRFLRQLHEGRHYFGQPPFQALPLLVPVSLEQIEEEGANEELEAQMKNIGYNGGIKAWANDAKAAILNHLIHSN</sequence>
<comment type="caution">
    <text evidence="1">The sequence shown here is derived from an EMBL/GenBank/DDBJ whole genome shotgun (WGS) entry which is preliminary data.</text>
</comment>
<gene>
    <name evidence="1" type="ORF">EZS28_016945</name>
</gene>
<reference evidence="1 2" key="1">
    <citation type="submission" date="2019-03" db="EMBL/GenBank/DDBJ databases">
        <title>Single cell metagenomics reveals metabolic interactions within the superorganism composed of flagellate Streblomastix strix and complex community of Bacteroidetes bacteria on its surface.</title>
        <authorList>
            <person name="Treitli S.C."/>
            <person name="Kolisko M."/>
            <person name="Husnik F."/>
            <person name="Keeling P."/>
            <person name="Hampl V."/>
        </authorList>
    </citation>
    <scope>NUCLEOTIDE SEQUENCE [LARGE SCALE GENOMIC DNA]</scope>
    <source>
        <strain evidence="1">ST1C</strain>
    </source>
</reference>
<evidence type="ECO:0000313" key="1">
    <source>
        <dbReference type="EMBL" id="KAA6387526.1"/>
    </source>
</evidence>
<accession>A0A5J4VZ56</accession>
<proteinExistence type="predicted"/>
<evidence type="ECO:0000313" key="2">
    <source>
        <dbReference type="Proteomes" id="UP000324800"/>
    </source>
</evidence>